<dbReference type="AlphaFoldDB" id="A0A737B1Z8"/>
<gene>
    <name evidence="1" type="ORF">GNA70_001179</name>
</gene>
<comment type="caution">
    <text evidence="1">The sequence shown here is derived from an EMBL/GenBank/DDBJ whole genome shotgun (WGS) entry which is preliminary data.</text>
</comment>
<protein>
    <submittedName>
        <fullName evidence="1">Uncharacterized protein</fullName>
    </submittedName>
</protein>
<reference evidence="1" key="2">
    <citation type="submission" date="2018-07" db="EMBL/GenBank/DDBJ databases">
        <authorList>
            <consortium name="NCBI Pathogen Detection Project"/>
        </authorList>
    </citation>
    <scope>NUCLEOTIDE SEQUENCE</scope>
    <source>
        <strain evidence="1">NCTR-RN187</strain>
    </source>
</reference>
<reference evidence="1" key="1">
    <citation type="journal article" date="2018" name="Genome Biol.">
        <title>SKESA: strategic k-mer extension for scrupulous assemblies.</title>
        <authorList>
            <person name="Souvorov A."/>
            <person name="Agarwala R."/>
            <person name="Lipman D.J."/>
        </authorList>
    </citation>
    <scope>NUCLEOTIDE SEQUENCE</scope>
    <source>
        <strain evidence="1">NCTR-RN187</strain>
    </source>
</reference>
<dbReference type="EMBL" id="DAATCY010000003">
    <property type="protein sequence ID" value="HAE8087145.1"/>
    <property type="molecule type" value="Genomic_DNA"/>
</dbReference>
<accession>A0A737B1Z8</accession>
<proteinExistence type="predicted"/>
<name>A0A737B1Z8_SALNE</name>
<sequence>MESSVFKASTQYDDWQGSVAADGIDVGGLGSVLKTKGLMKDDEILYAIKLYSGVNYVSIEAFVGTDEQNLRKVDTQLTLEEFFKNFKRFSITLSRDGELEDKEISYE</sequence>
<evidence type="ECO:0000313" key="1">
    <source>
        <dbReference type="EMBL" id="HAE8087145.1"/>
    </source>
</evidence>
<organism evidence="1">
    <name type="scientific">Salmonella newport</name>
    <dbReference type="NCBI Taxonomy" id="108619"/>
    <lineage>
        <taxon>Bacteria</taxon>
        <taxon>Pseudomonadati</taxon>
        <taxon>Pseudomonadota</taxon>
        <taxon>Gammaproteobacteria</taxon>
        <taxon>Enterobacterales</taxon>
        <taxon>Enterobacteriaceae</taxon>
        <taxon>Salmonella</taxon>
    </lineage>
</organism>
<dbReference type="RefSeq" id="WP_079949159.1">
    <property type="nucleotide sequence ID" value="NZ_MXSO01000004.1"/>
</dbReference>